<accession>A0A2P2P9C6</accession>
<dbReference type="EMBL" id="GGEC01070861">
    <property type="protein sequence ID" value="MBX51345.1"/>
    <property type="molecule type" value="Transcribed_RNA"/>
</dbReference>
<reference evidence="1" key="1">
    <citation type="submission" date="2018-02" db="EMBL/GenBank/DDBJ databases">
        <title>Rhizophora mucronata_Transcriptome.</title>
        <authorList>
            <person name="Meera S.P."/>
            <person name="Sreeshan A."/>
            <person name="Augustine A."/>
        </authorList>
    </citation>
    <scope>NUCLEOTIDE SEQUENCE</scope>
    <source>
        <tissue evidence="1">Leaf</tissue>
    </source>
</reference>
<sequence>MENYLKVDSFICPFPIYPFTHGDAFFVGVGCMCVKRQLGTEHFL</sequence>
<organism evidence="1">
    <name type="scientific">Rhizophora mucronata</name>
    <name type="common">Asiatic mangrove</name>
    <dbReference type="NCBI Taxonomy" id="61149"/>
    <lineage>
        <taxon>Eukaryota</taxon>
        <taxon>Viridiplantae</taxon>
        <taxon>Streptophyta</taxon>
        <taxon>Embryophyta</taxon>
        <taxon>Tracheophyta</taxon>
        <taxon>Spermatophyta</taxon>
        <taxon>Magnoliopsida</taxon>
        <taxon>eudicotyledons</taxon>
        <taxon>Gunneridae</taxon>
        <taxon>Pentapetalae</taxon>
        <taxon>rosids</taxon>
        <taxon>fabids</taxon>
        <taxon>Malpighiales</taxon>
        <taxon>Rhizophoraceae</taxon>
        <taxon>Rhizophora</taxon>
    </lineage>
</organism>
<proteinExistence type="predicted"/>
<evidence type="ECO:0000313" key="1">
    <source>
        <dbReference type="EMBL" id="MBX51345.1"/>
    </source>
</evidence>
<name>A0A2P2P9C6_RHIMU</name>
<protein>
    <submittedName>
        <fullName evidence="1">Uncharacterized protein</fullName>
    </submittedName>
</protein>
<dbReference type="AlphaFoldDB" id="A0A2P2P9C6"/>